<dbReference type="InterPro" id="IPR037171">
    <property type="entry name" value="NagB/RpiA_transferase-like"/>
</dbReference>
<comment type="similarity">
    <text evidence="3">Belongs to the ribose 5-phosphate isomerase family.</text>
</comment>
<dbReference type="GO" id="GO:0009052">
    <property type="term" value="P:pentose-phosphate shunt, non-oxidative branch"/>
    <property type="evidence" value="ECO:0007669"/>
    <property type="project" value="UniProtKB-UniRule"/>
</dbReference>
<dbReference type="InterPro" id="IPR020672">
    <property type="entry name" value="Ribose5P_isomerase_typA_subgr"/>
</dbReference>
<dbReference type="Gene3D" id="3.40.50.1360">
    <property type="match status" value="1"/>
</dbReference>
<comment type="pathway">
    <text evidence="3">Carbohydrate degradation; pentose phosphate pathway; D-ribose 5-phosphate from D-ribulose 5-phosphate (non-oxidative stage): step 1/1.</text>
</comment>
<reference evidence="4" key="1">
    <citation type="journal article" date="2022" name="Nat. Microbiol.">
        <title>Unique mobile elements and scalable gene flow at the prokaryote-eukaryote boundary revealed by circularized Asgard archaea genomes.</title>
        <authorList>
            <person name="Wu F."/>
            <person name="Speth D.R."/>
            <person name="Philosof A."/>
            <person name="Cremiere A."/>
            <person name="Narayanan A."/>
            <person name="Barco R.A."/>
            <person name="Connon S.A."/>
            <person name="Amend J.P."/>
            <person name="Antoshechkin I.A."/>
            <person name="Orphan V.J."/>
        </authorList>
    </citation>
    <scope>NUCLEOTIDE SEQUENCE</scope>
    <source>
        <strain evidence="4">PM71</strain>
    </source>
</reference>
<evidence type="ECO:0000313" key="4">
    <source>
        <dbReference type="EMBL" id="UJG39822.1"/>
    </source>
</evidence>
<dbReference type="Gene3D" id="3.30.70.260">
    <property type="match status" value="1"/>
</dbReference>
<protein>
    <recommendedName>
        <fullName evidence="3">Ribose-5-phosphate isomerase A</fullName>
        <ecNumber evidence="3">5.3.1.6</ecNumber>
    </recommendedName>
    <alternativeName>
        <fullName evidence="3">Phosphoriboisomerase A</fullName>
        <shortName evidence="3">PRI</shortName>
    </alternativeName>
</protein>
<feature type="active site" description="Proton acceptor" evidence="3">
    <location>
        <position position="109"/>
    </location>
</feature>
<feature type="binding site" evidence="3">
    <location>
        <begin position="31"/>
        <end position="34"/>
    </location>
    <ligand>
        <name>substrate</name>
    </ligand>
</feature>
<dbReference type="PANTHER" id="PTHR11934">
    <property type="entry name" value="RIBOSE-5-PHOSPHATE ISOMERASE"/>
    <property type="match status" value="1"/>
</dbReference>
<dbReference type="NCBIfam" id="NF001924">
    <property type="entry name" value="PRK00702.1"/>
    <property type="match status" value="1"/>
</dbReference>
<accession>A0A9Y1FJ36</accession>
<evidence type="ECO:0000256" key="2">
    <source>
        <dbReference type="ARBA" id="ARBA00023235"/>
    </source>
</evidence>
<feature type="binding site" evidence="3">
    <location>
        <position position="127"/>
    </location>
    <ligand>
        <name>substrate</name>
    </ligand>
</feature>
<dbReference type="EC" id="5.3.1.6" evidence="3"/>
<comment type="subunit">
    <text evidence="3">Homodimer.</text>
</comment>
<comment type="catalytic activity">
    <reaction evidence="1 3">
        <text>aldehydo-D-ribose 5-phosphate = D-ribulose 5-phosphate</text>
        <dbReference type="Rhea" id="RHEA:14657"/>
        <dbReference type="ChEBI" id="CHEBI:58121"/>
        <dbReference type="ChEBI" id="CHEBI:58273"/>
        <dbReference type="EC" id="5.3.1.6"/>
    </reaction>
</comment>
<keyword evidence="2 3" id="KW-0413">Isomerase</keyword>
<dbReference type="CDD" id="cd01398">
    <property type="entry name" value="RPI_A"/>
    <property type="match status" value="1"/>
</dbReference>
<gene>
    <name evidence="3 4" type="primary">rpiA</name>
    <name evidence="4" type="ORF">K9W45_08130</name>
</gene>
<sequence length="237" mass="26053">MQSKKEIEKYVASKYVVDNLIFDDLIVGVGTGTTVNIFIELLSEKVNTDDLSIVCVPSSIETKLLLTQKGLTVSDIIENSEVDIYVDGADIVTENYDLIKGGGGAMTMEKILASSAHEFIVIIDSEKYPKELLSHPVPVEIIPLAVNTVIKPLFELGGELKLRYGTGKIGPIISDNGNVLGDVVFREEYNPKNMEKAINNIPGIIENGLFPEKADKIVIGIDNSVNYIETERIRKNK</sequence>
<dbReference type="GO" id="GO:0006014">
    <property type="term" value="P:D-ribose metabolic process"/>
    <property type="evidence" value="ECO:0007669"/>
    <property type="project" value="TreeGrafter"/>
</dbReference>
<evidence type="ECO:0000256" key="1">
    <source>
        <dbReference type="ARBA" id="ARBA00001713"/>
    </source>
</evidence>
<name>A0A9Y1FJ36_9ARCH</name>
<feature type="binding site" evidence="3">
    <location>
        <begin position="87"/>
        <end position="90"/>
    </location>
    <ligand>
        <name>substrate</name>
    </ligand>
</feature>
<evidence type="ECO:0000256" key="3">
    <source>
        <dbReference type="HAMAP-Rule" id="MF_00170"/>
    </source>
</evidence>
<feature type="binding site" evidence="3">
    <location>
        <begin position="100"/>
        <end position="103"/>
    </location>
    <ligand>
        <name>substrate</name>
    </ligand>
</feature>
<proteinExistence type="inferred from homology"/>
<dbReference type="Proteomes" id="UP001201020">
    <property type="component" value="Chromosome"/>
</dbReference>
<comment type="function">
    <text evidence="3">Catalyzes the reversible conversion of ribose-5-phosphate to ribulose 5-phosphate.</text>
</comment>
<dbReference type="GO" id="GO:0004751">
    <property type="term" value="F:ribose-5-phosphate isomerase activity"/>
    <property type="evidence" value="ECO:0007669"/>
    <property type="project" value="UniProtKB-UniRule"/>
</dbReference>
<dbReference type="SUPFAM" id="SSF100950">
    <property type="entry name" value="NagB/RpiA/CoA transferase-like"/>
    <property type="match status" value="1"/>
</dbReference>
<dbReference type="GO" id="GO:0005829">
    <property type="term" value="C:cytosol"/>
    <property type="evidence" value="ECO:0007669"/>
    <property type="project" value="TreeGrafter"/>
</dbReference>
<dbReference type="NCBIfam" id="TIGR00021">
    <property type="entry name" value="rpiA"/>
    <property type="match status" value="1"/>
</dbReference>
<dbReference type="AlphaFoldDB" id="A0A9Y1FJ36"/>
<dbReference type="InterPro" id="IPR004788">
    <property type="entry name" value="Ribose5P_isomerase_type_A"/>
</dbReference>
<dbReference type="SUPFAM" id="SSF75445">
    <property type="entry name" value="D-ribose-5-phosphate isomerase (RpiA), lid domain"/>
    <property type="match status" value="1"/>
</dbReference>
<dbReference type="EMBL" id="CP084166">
    <property type="protein sequence ID" value="UJG39822.1"/>
    <property type="molecule type" value="Genomic_DNA"/>
</dbReference>
<dbReference type="Pfam" id="PF06026">
    <property type="entry name" value="Rib_5-P_isom_A"/>
    <property type="match status" value="1"/>
</dbReference>
<organism evidence="4">
    <name type="scientific">Candidatus Heimdallarchaeum aukensis</name>
    <dbReference type="NCBI Taxonomy" id="2876573"/>
    <lineage>
        <taxon>Archaea</taxon>
        <taxon>Promethearchaeati</taxon>
        <taxon>Candidatus Heimdallarchaeota</taxon>
        <taxon>Candidatus Heimdallarchaeia (ex Rinke et al. 2021) (nom. nud.)</taxon>
        <taxon>Candidatus Heimdallarchaeales</taxon>
        <taxon>Candidatus Heimdallarchaeaceae</taxon>
        <taxon>Candidatus Heimdallarchaeum</taxon>
    </lineage>
</organism>
<dbReference type="HAMAP" id="MF_00170">
    <property type="entry name" value="Rib_5P_isom_A"/>
    <property type="match status" value="1"/>
</dbReference>
<dbReference type="PANTHER" id="PTHR11934:SF0">
    <property type="entry name" value="RIBOSE-5-PHOSPHATE ISOMERASE"/>
    <property type="match status" value="1"/>
</dbReference>
<dbReference type="FunFam" id="3.40.50.1360:FF:000001">
    <property type="entry name" value="Ribose-5-phosphate isomerase A"/>
    <property type="match status" value="1"/>
</dbReference>